<dbReference type="InterPro" id="IPR036291">
    <property type="entry name" value="NAD(P)-bd_dom_sf"/>
</dbReference>
<dbReference type="RefSeq" id="WP_007916146.1">
    <property type="nucleotide sequence ID" value="NZ_ADVG01000003.1"/>
</dbReference>
<dbReference type="STRING" id="485913.Krac_5584"/>
<comment type="caution">
    <text evidence="3">The sequence shown here is derived from an EMBL/GenBank/DDBJ whole genome shotgun (WGS) entry which is preliminary data.</text>
</comment>
<evidence type="ECO:0000313" key="3">
    <source>
        <dbReference type="EMBL" id="EFH84518.1"/>
    </source>
</evidence>
<accession>D6TWD5</accession>
<dbReference type="InterPro" id="IPR051164">
    <property type="entry name" value="NmrA-like_oxidored"/>
</dbReference>
<keyword evidence="1" id="KW-0521">NADP</keyword>
<evidence type="ECO:0000259" key="2">
    <source>
        <dbReference type="Pfam" id="PF13460"/>
    </source>
</evidence>
<dbReference type="EMBL" id="ADVG01000003">
    <property type="protein sequence ID" value="EFH84518.1"/>
    <property type="molecule type" value="Genomic_DNA"/>
</dbReference>
<protein>
    <submittedName>
        <fullName evidence="3">NmrA family protein</fullName>
    </submittedName>
</protein>
<dbReference type="InterPro" id="IPR016040">
    <property type="entry name" value="NAD(P)-bd_dom"/>
</dbReference>
<organism evidence="3 4">
    <name type="scientific">Ktedonobacter racemifer DSM 44963</name>
    <dbReference type="NCBI Taxonomy" id="485913"/>
    <lineage>
        <taxon>Bacteria</taxon>
        <taxon>Bacillati</taxon>
        <taxon>Chloroflexota</taxon>
        <taxon>Ktedonobacteria</taxon>
        <taxon>Ktedonobacterales</taxon>
        <taxon>Ktedonobacteraceae</taxon>
        <taxon>Ktedonobacter</taxon>
    </lineage>
</organism>
<feature type="domain" description="NAD(P)-binding" evidence="2">
    <location>
        <begin position="6"/>
        <end position="75"/>
    </location>
</feature>
<dbReference type="Proteomes" id="UP000004508">
    <property type="component" value="Unassembled WGS sequence"/>
</dbReference>
<name>D6TWD5_KTERA</name>
<dbReference type="InParanoid" id="D6TWD5"/>
<dbReference type="OrthoDB" id="152510at2"/>
<dbReference type="SUPFAM" id="SSF51735">
    <property type="entry name" value="NAD(P)-binding Rossmann-fold domains"/>
    <property type="match status" value="1"/>
</dbReference>
<reference evidence="3 4" key="1">
    <citation type="journal article" date="2011" name="Stand. Genomic Sci.">
        <title>Non-contiguous finished genome sequence and contextual data of the filamentous soil bacterium Ktedonobacter racemifer type strain (SOSP1-21).</title>
        <authorList>
            <person name="Chang Y.J."/>
            <person name="Land M."/>
            <person name="Hauser L."/>
            <person name="Chertkov O."/>
            <person name="Del Rio T.G."/>
            <person name="Nolan M."/>
            <person name="Copeland A."/>
            <person name="Tice H."/>
            <person name="Cheng J.F."/>
            <person name="Lucas S."/>
            <person name="Han C."/>
            <person name="Goodwin L."/>
            <person name="Pitluck S."/>
            <person name="Ivanova N."/>
            <person name="Ovchinikova G."/>
            <person name="Pati A."/>
            <person name="Chen A."/>
            <person name="Palaniappan K."/>
            <person name="Mavromatis K."/>
            <person name="Liolios K."/>
            <person name="Brettin T."/>
            <person name="Fiebig A."/>
            <person name="Rohde M."/>
            <person name="Abt B."/>
            <person name="Goker M."/>
            <person name="Detter J.C."/>
            <person name="Woyke T."/>
            <person name="Bristow J."/>
            <person name="Eisen J.A."/>
            <person name="Markowitz V."/>
            <person name="Hugenholtz P."/>
            <person name="Kyrpides N.C."/>
            <person name="Klenk H.P."/>
            <person name="Lapidus A."/>
        </authorList>
    </citation>
    <scope>NUCLEOTIDE SEQUENCE [LARGE SCALE GENOMIC DNA]</scope>
    <source>
        <strain evidence="4">DSM 44963</strain>
    </source>
</reference>
<evidence type="ECO:0000256" key="1">
    <source>
        <dbReference type="ARBA" id="ARBA00022857"/>
    </source>
</evidence>
<gene>
    <name evidence="3" type="ORF">Krac_5584</name>
</gene>
<keyword evidence="4" id="KW-1185">Reference proteome</keyword>
<dbReference type="Gene3D" id="3.40.50.720">
    <property type="entry name" value="NAD(P)-binding Rossmann-like Domain"/>
    <property type="match status" value="1"/>
</dbReference>
<dbReference type="PANTHER" id="PTHR42748">
    <property type="entry name" value="NITROGEN METABOLITE REPRESSION PROTEIN NMRA FAMILY MEMBER"/>
    <property type="match status" value="1"/>
</dbReference>
<dbReference type="PANTHER" id="PTHR42748:SF7">
    <property type="entry name" value="NMRA LIKE REDOX SENSOR 1-RELATED"/>
    <property type="match status" value="1"/>
</dbReference>
<proteinExistence type="predicted"/>
<dbReference type="AlphaFoldDB" id="D6TWD5"/>
<dbReference type="Pfam" id="PF13460">
    <property type="entry name" value="NAD_binding_10"/>
    <property type="match status" value="1"/>
</dbReference>
<dbReference type="eggNOG" id="COG0702">
    <property type="taxonomic scope" value="Bacteria"/>
</dbReference>
<sequence>MILVTGTTSAVGNAVLKELLARKIPVRAFVRKPSVAVKLEAQGVETFLGDMTERESVHKALQGIERVYLISPVTAYLLATEQLWAEEARKAGVHYLVKQE</sequence>
<evidence type="ECO:0000313" key="4">
    <source>
        <dbReference type="Proteomes" id="UP000004508"/>
    </source>
</evidence>